<evidence type="ECO:0000313" key="2">
    <source>
        <dbReference type="Proteomes" id="UP000255328"/>
    </source>
</evidence>
<organism evidence="1 2">
    <name type="scientific">Fusobacterium necrogenes</name>
    <dbReference type="NCBI Taxonomy" id="858"/>
    <lineage>
        <taxon>Bacteria</taxon>
        <taxon>Fusobacteriati</taxon>
        <taxon>Fusobacteriota</taxon>
        <taxon>Fusobacteriia</taxon>
        <taxon>Fusobacteriales</taxon>
        <taxon>Fusobacteriaceae</taxon>
        <taxon>Fusobacterium</taxon>
    </lineage>
</organism>
<evidence type="ECO:0000313" key="1">
    <source>
        <dbReference type="EMBL" id="STO32317.1"/>
    </source>
</evidence>
<gene>
    <name evidence="1" type="ORF">NCTC10723_01818</name>
</gene>
<proteinExistence type="predicted"/>
<dbReference type="OrthoDB" id="92428at2"/>
<dbReference type="RefSeq" id="WP_115271329.1">
    <property type="nucleotide sequence ID" value="NZ_CASFEE010000021.1"/>
</dbReference>
<protein>
    <recommendedName>
        <fullName evidence="3">Carboxypeptidase regulatory-like domain-containing protein</fullName>
    </recommendedName>
</protein>
<accession>A0A377GZ89</accession>
<dbReference type="InterPro" id="IPR008969">
    <property type="entry name" value="CarboxyPept-like_regulatory"/>
</dbReference>
<name>A0A377GZ89_9FUSO</name>
<sequence length="348" mass="40015">MRKIFFIFIFTNVFLTTFTKNITFNFNTPTGKVQYFKAGDLNVQSNYFYEGTLTLDLEETEYHFLIINEDFPIIEKIYNIKDITTPINIVFSKKDYVVVQGKITSNSSNLGNVVISFTNAENKSFNFITDIFGQYTAYLPPGNYLINAKRFGYTLEKINKIVHTFSFTNNPYSLNLELKELPSFIQGKVIDENGFAIPYPTLFIKNGKDIIEKQGDEFGMFKLEVDSGIVTILAQKHSFFQNGVVRKVEKNSSISNIEIPLKKIRYSITGTITNGIKALPNIQLQLLTEDNNKITTTYSNENGYFEFYKIPGNREVFISILDEEKVIMKTPIIELTKDIKDYNILIDK</sequence>
<dbReference type="Proteomes" id="UP000255328">
    <property type="component" value="Unassembled WGS sequence"/>
</dbReference>
<dbReference type="Gene3D" id="2.60.40.1120">
    <property type="entry name" value="Carboxypeptidase-like, regulatory domain"/>
    <property type="match status" value="1"/>
</dbReference>
<dbReference type="SUPFAM" id="SSF49464">
    <property type="entry name" value="Carboxypeptidase regulatory domain-like"/>
    <property type="match status" value="1"/>
</dbReference>
<dbReference type="AlphaFoldDB" id="A0A377GZ89"/>
<dbReference type="EMBL" id="UGGU01000003">
    <property type="protein sequence ID" value="STO32317.1"/>
    <property type="molecule type" value="Genomic_DNA"/>
</dbReference>
<evidence type="ECO:0008006" key="3">
    <source>
        <dbReference type="Google" id="ProtNLM"/>
    </source>
</evidence>
<keyword evidence="2" id="KW-1185">Reference proteome</keyword>
<reference evidence="1 2" key="1">
    <citation type="submission" date="2018-06" db="EMBL/GenBank/DDBJ databases">
        <authorList>
            <consortium name="Pathogen Informatics"/>
            <person name="Doyle S."/>
        </authorList>
    </citation>
    <scope>NUCLEOTIDE SEQUENCE [LARGE SCALE GENOMIC DNA]</scope>
    <source>
        <strain evidence="1 2">NCTC10723</strain>
    </source>
</reference>